<proteinExistence type="predicted"/>
<name>M7BB76_CHEMY</name>
<evidence type="ECO:0000313" key="1">
    <source>
        <dbReference type="EMBL" id="EMP34419.1"/>
    </source>
</evidence>
<evidence type="ECO:0000313" key="2">
    <source>
        <dbReference type="Proteomes" id="UP000031443"/>
    </source>
</evidence>
<sequence length="111" mass="12171">MFAFRELQTVAAAAGMRRKVDNLSDAAFQSYETDEGSNFVRLGKHRTASSMILAPSGHVSVVQRGPTDLFSMLHSGAWQQSHKSSSANVCRTQGTSTRLLLNGEILIRRCD</sequence>
<protein>
    <submittedName>
        <fullName evidence="1">Uncharacterized protein</fullName>
    </submittedName>
</protein>
<reference evidence="2" key="1">
    <citation type="journal article" date="2013" name="Nat. Genet.">
        <title>The draft genomes of soft-shell turtle and green sea turtle yield insights into the development and evolution of the turtle-specific body plan.</title>
        <authorList>
            <person name="Wang Z."/>
            <person name="Pascual-Anaya J."/>
            <person name="Zadissa A."/>
            <person name="Li W."/>
            <person name="Niimura Y."/>
            <person name="Huang Z."/>
            <person name="Li C."/>
            <person name="White S."/>
            <person name="Xiong Z."/>
            <person name="Fang D."/>
            <person name="Wang B."/>
            <person name="Ming Y."/>
            <person name="Chen Y."/>
            <person name="Zheng Y."/>
            <person name="Kuraku S."/>
            <person name="Pignatelli M."/>
            <person name="Herrero J."/>
            <person name="Beal K."/>
            <person name="Nozawa M."/>
            <person name="Li Q."/>
            <person name="Wang J."/>
            <person name="Zhang H."/>
            <person name="Yu L."/>
            <person name="Shigenobu S."/>
            <person name="Wang J."/>
            <person name="Liu J."/>
            <person name="Flicek P."/>
            <person name="Searle S."/>
            <person name="Wang J."/>
            <person name="Kuratani S."/>
            <person name="Yin Y."/>
            <person name="Aken B."/>
            <person name="Zhang G."/>
            <person name="Irie N."/>
        </authorList>
    </citation>
    <scope>NUCLEOTIDE SEQUENCE [LARGE SCALE GENOMIC DNA]</scope>
</reference>
<gene>
    <name evidence="1" type="ORF">UY3_08451</name>
</gene>
<accession>M7BB76</accession>
<dbReference type="EMBL" id="KB532356">
    <property type="protein sequence ID" value="EMP34419.1"/>
    <property type="molecule type" value="Genomic_DNA"/>
</dbReference>
<dbReference type="Proteomes" id="UP000031443">
    <property type="component" value="Unassembled WGS sequence"/>
</dbReference>
<organism evidence="1 2">
    <name type="scientific">Chelonia mydas</name>
    <name type="common">Green sea-turtle</name>
    <name type="synonym">Chelonia agassizi</name>
    <dbReference type="NCBI Taxonomy" id="8469"/>
    <lineage>
        <taxon>Eukaryota</taxon>
        <taxon>Metazoa</taxon>
        <taxon>Chordata</taxon>
        <taxon>Craniata</taxon>
        <taxon>Vertebrata</taxon>
        <taxon>Euteleostomi</taxon>
        <taxon>Archelosauria</taxon>
        <taxon>Testudinata</taxon>
        <taxon>Testudines</taxon>
        <taxon>Cryptodira</taxon>
        <taxon>Durocryptodira</taxon>
        <taxon>Americhelydia</taxon>
        <taxon>Chelonioidea</taxon>
        <taxon>Cheloniidae</taxon>
        <taxon>Chelonia</taxon>
    </lineage>
</organism>
<dbReference type="AlphaFoldDB" id="M7BB76"/>
<keyword evidence="2" id="KW-1185">Reference proteome</keyword>